<dbReference type="InterPro" id="IPR023365">
    <property type="entry name" value="Sortase_dom-sf"/>
</dbReference>
<dbReference type="Gene3D" id="2.40.260.10">
    <property type="entry name" value="Sortase"/>
    <property type="match status" value="1"/>
</dbReference>
<keyword evidence="1" id="KW-0378">Hydrolase</keyword>
<dbReference type="Proteomes" id="UP000886856">
    <property type="component" value="Unassembled WGS sequence"/>
</dbReference>
<reference evidence="3" key="2">
    <citation type="submission" date="2021-04" db="EMBL/GenBank/DDBJ databases">
        <authorList>
            <person name="Gilroy R."/>
        </authorList>
    </citation>
    <scope>NUCLEOTIDE SEQUENCE</scope>
    <source>
        <strain evidence="3">CHK171-505</strain>
    </source>
</reference>
<dbReference type="InterPro" id="IPR005754">
    <property type="entry name" value="Sortase"/>
</dbReference>
<dbReference type="CDD" id="cd05827">
    <property type="entry name" value="Sortase_C"/>
    <property type="match status" value="1"/>
</dbReference>
<dbReference type="GO" id="GO:0016787">
    <property type="term" value="F:hydrolase activity"/>
    <property type="evidence" value="ECO:0007669"/>
    <property type="project" value="UniProtKB-KW"/>
</dbReference>
<gene>
    <name evidence="3" type="ORF">H9948_04190</name>
</gene>
<dbReference type="Pfam" id="PF04203">
    <property type="entry name" value="Sortase"/>
    <property type="match status" value="1"/>
</dbReference>
<evidence type="ECO:0000313" key="4">
    <source>
        <dbReference type="Proteomes" id="UP000886856"/>
    </source>
</evidence>
<proteinExistence type="predicted"/>
<organism evidence="3 4">
    <name type="scientific">Candidatus Jeotgalibaca merdavium</name>
    <dbReference type="NCBI Taxonomy" id="2838627"/>
    <lineage>
        <taxon>Bacteria</taxon>
        <taxon>Bacillati</taxon>
        <taxon>Bacillota</taxon>
        <taxon>Bacilli</taxon>
        <taxon>Lactobacillales</taxon>
        <taxon>Carnobacteriaceae</taxon>
        <taxon>Jeotgalibaca</taxon>
    </lineage>
</organism>
<evidence type="ECO:0000256" key="1">
    <source>
        <dbReference type="ARBA" id="ARBA00022801"/>
    </source>
</evidence>
<feature type="active site" description="Proton donor/acceptor" evidence="2">
    <location>
        <position position="42"/>
    </location>
</feature>
<accession>A0A9D2I0F3</accession>
<reference evidence="3" key="1">
    <citation type="journal article" date="2021" name="PeerJ">
        <title>Extensive microbial diversity within the chicken gut microbiome revealed by metagenomics and culture.</title>
        <authorList>
            <person name="Gilroy R."/>
            <person name="Ravi A."/>
            <person name="Getino M."/>
            <person name="Pursley I."/>
            <person name="Horton D.L."/>
            <person name="Alikhan N.F."/>
            <person name="Baker D."/>
            <person name="Gharbi K."/>
            <person name="Hall N."/>
            <person name="Watson M."/>
            <person name="Adriaenssens E.M."/>
            <person name="Foster-Nyarko E."/>
            <person name="Jarju S."/>
            <person name="Secka A."/>
            <person name="Antonio M."/>
            <person name="Oren A."/>
            <person name="Chaudhuri R.R."/>
            <person name="La Ragione R."/>
            <person name="Hildebrand F."/>
            <person name="Pallen M.J."/>
        </authorList>
    </citation>
    <scope>NUCLEOTIDE SEQUENCE</scope>
    <source>
        <strain evidence="3">CHK171-505</strain>
    </source>
</reference>
<feature type="active site" description="Acyl-thioester intermediate" evidence="2">
    <location>
        <position position="104"/>
    </location>
</feature>
<evidence type="ECO:0000256" key="2">
    <source>
        <dbReference type="PIRSR" id="PIRSR605754-1"/>
    </source>
</evidence>
<name>A0A9D2I0F3_9LACT</name>
<dbReference type="InterPro" id="IPR042002">
    <property type="entry name" value="Sortase_C"/>
</dbReference>
<dbReference type="AlphaFoldDB" id="A0A9D2I0F3"/>
<evidence type="ECO:0000313" key="3">
    <source>
        <dbReference type="EMBL" id="HJA89972.1"/>
    </source>
</evidence>
<dbReference type="NCBIfam" id="TIGR01076">
    <property type="entry name" value="sortase_fam"/>
    <property type="match status" value="1"/>
</dbReference>
<sequence>MGEWLEIYGGATDDHLSLGVATVDGCSFPGGGESTHTVISGHRGYAGATYFRHIDLLKEGDHIEFHLLNQVLTYEVTGQAVISPNDSSSQRVVEGEDLLTLLSCHPYRVNNRRILVYAKRRSLTAMDQSFLSRFPAAVAFLTNVSGADDSEIATISYTADFKSEDVMKIILKFLDTELDESVRKQIFVNRLMILLSLLVIRGAPVSLLV</sequence>
<dbReference type="SUPFAM" id="SSF63817">
    <property type="entry name" value="Sortase"/>
    <property type="match status" value="1"/>
</dbReference>
<comment type="caution">
    <text evidence="3">The sequence shown here is derived from an EMBL/GenBank/DDBJ whole genome shotgun (WGS) entry which is preliminary data.</text>
</comment>
<protein>
    <submittedName>
        <fullName evidence="3">Class C sortase</fullName>
    </submittedName>
</protein>
<dbReference type="EMBL" id="DWYW01000088">
    <property type="protein sequence ID" value="HJA89972.1"/>
    <property type="molecule type" value="Genomic_DNA"/>
</dbReference>